<dbReference type="Pfam" id="PF24747">
    <property type="entry name" value="Zn-ribbon_GIR1"/>
    <property type="match status" value="1"/>
</dbReference>
<feature type="domain" description="GIR1-like zinc ribbon" evidence="2">
    <location>
        <begin position="43"/>
        <end position="79"/>
    </location>
</feature>
<feature type="region of interest" description="Disordered" evidence="1">
    <location>
        <begin position="1"/>
        <end position="27"/>
    </location>
</feature>
<accession>A0A8T0QAN3</accession>
<gene>
    <name evidence="3" type="ORF">PVAP13_7NG447500</name>
</gene>
<dbReference type="InterPro" id="IPR055281">
    <property type="entry name" value="GIR1-2/SIED1"/>
</dbReference>
<sequence>MSGEEQGKRSPMSGAAESSSPASSCVSSDAEDEVVVVQAAKPMVVVGCPQCLMYVMLSGEEAQPKCPRCKSPVLLHFLRADADADADAASNNNTKLPAATARR</sequence>
<dbReference type="PANTHER" id="PTHR33177">
    <property type="entry name" value="PUTATIVE-RELATED"/>
    <property type="match status" value="1"/>
</dbReference>
<dbReference type="AlphaFoldDB" id="A0A8T0QAN3"/>
<organism evidence="3 4">
    <name type="scientific">Panicum virgatum</name>
    <name type="common">Blackwell switchgrass</name>
    <dbReference type="NCBI Taxonomy" id="38727"/>
    <lineage>
        <taxon>Eukaryota</taxon>
        <taxon>Viridiplantae</taxon>
        <taxon>Streptophyta</taxon>
        <taxon>Embryophyta</taxon>
        <taxon>Tracheophyta</taxon>
        <taxon>Spermatophyta</taxon>
        <taxon>Magnoliopsida</taxon>
        <taxon>Liliopsida</taxon>
        <taxon>Poales</taxon>
        <taxon>Poaceae</taxon>
        <taxon>PACMAD clade</taxon>
        <taxon>Panicoideae</taxon>
        <taxon>Panicodae</taxon>
        <taxon>Paniceae</taxon>
        <taxon>Panicinae</taxon>
        <taxon>Panicum</taxon>
        <taxon>Panicum sect. Hiantes</taxon>
    </lineage>
</organism>
<name>A0A8T0QAN3_PANVG</name>
<proteinExistence type="predicted"/>
<evidence type="ECO:0000313" key="3">
    <source>
        <dbReference type="EMBL" id="KAG2569899.1"/>
    </source>
</evidence>
<protein>
    <recommendedName>
        <fullName evidence="2">GIR1-like zinc ribbon domain-containing protein</fullName>
    </recommendedName>
</protein>
<evidence type="ECO:0000259" key="2">
    <source>
        <dbReference type="Pfam" id="PF24747"/>
    </source>
</evidence>
<reference evidence="3" key="1">
    <citation type="submission" date="2020-05" db="EMBL/GenBank/DDBJ databases">
        <title>WGS assembly of Panicum virgatum.</title>
        <authorList>
            <person name="Lovell J.T."/>
            <person name="Jenkins J."/>
            <person name="Shu S."/>
            <person name="Juenger T.E."/>
            <person name="Schmutz J."/>
        </authorList>
    </citation>
    <scope>NUCLEOTIDE SEQUENCE</scope>
    <source>
        <strain evidence="3">AP13</strain>
    </source>
</reference>
<feature type="compositionally biased region" description="Low complexity" evidence="1">
    <location>
        <begin position="10"/>
        <end position="27"/>
    </location>
</feature>
<dbReference type="OrthoDB" id="1930194at2759"/>
<keyword evidence="4" id="KW-1185">Reference proteome</keyword>
<evidence type="ECO:0000256" key="1">
    <source>
        <dbReference type="SAM" id="MobiDB-lite"/>
    </source>
</evidence>
<dbReference type="PANTHER" id="PTHR33177:SF20">
    <property type="entry name" value="OS08G0102250 PROTEIN"/>
    <property type="match status" value="1"/>
</dbReference>
<dbReference type="Proteomes" id="UP000823388">
    <property type="component" value="Chromosome 7N"/>
</dbReference>
<evidence type="ECO:0000313" key="4">
    <source>
        <dbReference type="Proteomes" id="UP000823388"/>
    </source>
</evidence>
<dbReference type="InterPro" id="IPR056440">
    <property type="entry name" value="Zn-ribbon_GIR1"/>
</dbReference>
<dbReference type="EMBL" id="CM029050">
    <property type="protein sequence ID" value="KAG2569899.1"/>
    <property type="molecule type" value="Genomic_DNA"/>
</dbReference>
<comment type="caution">
    <text evidence="3">The sequence shown here is derived from an EMBL/GenBank/DDBJ whole genome shotgun (WGS) entry which is preliminary data.</text>
</comment>